<dbReference type="InterPro" id="IPR036157">
    <property type="entry name" value="dUTPase-like_sf"/>
</dbReference>
<comment type="catalytic activity">
    <reaction evidence="4">
        <text>dCTP + H2O + H(+) = dUTP + NH4(+)</text>
        <dbReference type="Rhea" id="RHEA:22680"/>
        <dbReference type="ChEBI" id="CHEBI:15377"/>
        <dbReference type="ChEBI" id="CHEBI:15378"/>
        <dbReference type="ChEBI" id="CHEBI:28938"/>
        <dbReference type="ChEBI" id="CHEBI:61481"/>
        <dbReference type="ChEBI" id="CHEBI:61555"/>
        <dbReference type="EC" id="3.5.4.13"/>
    </reaction>
</comment>
<feature type="compositionally biased region" description="Polar residues" evidence="5">
    <location>
        <begin position="173"/>
        <end position="185"/>
    </location>
</feature>
<evidence type="ECO:0000256" key="1">
    <source>
        <dbReference type="ARBA" id="ARBA00022741"/>
    </source>
</evidence>
<gene>
    <name evidence="4" type="primary">dcd</name>
    <name evidence="6" type="ORF">GCM10009067_35120</name>
</gene>
<reference evidence="6" key="2">
    <citation type="submission" date="2020-09" db="EMBL/GenBank/DDBJ databases">
        <authorList>
            <person name="Sun Q."/>
            <person name="Ohkuma M."/>
        </authorList>
    </citation>
    <scope>NUCLEOTIDE SEQUENCE</scope>
    <source>
        <strain evidence="6">JCM 19018</strain>
    </source>
</reference>
<comment type="function">
    <text evidence="4">Catalyzes the deamination of dCTP to dUTP.</text>
</comment>
<feature type="binding site" evidence="4">
    <location>
        <position position="122"/>
    </location>
    <ligand>
        <name>dCTP</name>
        <dbReference type="ChEBI" id="CHEBI:61481"/>
    </ligand>
</feature>
<keyword evidence="1 4" id="KW-0547">Nucleotide-binding</keyword>
<evidence type="ECO:0000313" key="7">
    <source>
        <dbReference type="Proteomes" id="UP000614221"/>
    </source>
</evidence>
<sequence length="205" mass="22709">MLSDVDIKNRLEDGDLVIEPLADPDLQIQPATVDVRLGQKFRTFNNGNISCVDPTVDEMPEKYTTEVDIEEDGEFILHAGEFVLGTLRERVEIPRDLVAHLNGRSSMGRLGVVVHATAGVVDPGFKGELTLELSNLGNSPVALHPDMRIAQLSFQKLQTPAERPYGHGRESKYQNQLGPQATRLQNDPEFIEEETDSTPDDTDGF</sequence>
<comment type="pathway">
    <text evidence="4">Pyrimidine metabolism; dUMP biosynthesis; dUMP from dCTP (dUTP route): step 1/2.</text>
</comment>
<dbReference type="PANTHER" id="PTHR42680:SF3">
    <property type="entry name" value="DCTP DEAMINASE"/>
    <property type="match status" value="1"/>
</dbReference>
<proteinExistence type="inferred from homology"/>
<dbReference type="Gene3D" id="2.70.40.10">
    <property type="match status" value="1"/>
</dbReference>
<dbReference type="Proteomes" id="UP000614221">
    <property type="component" value="Unassembled WGS sequence"/>
</dbReference>
<comment type="similarity">
    <text evidence="4">Belongs to the dCTP deaminase family.</text>
</comment>
<feature type="binding site" evidence="4">
    <location>
        <begin position="104"/>
        <end position="109"/>
    </location>
    <ligand>
        <name>dCTP</name>
        <dbReference type="ChEBI" id="CHEBI:61481"/>
    </ligand>
</feature>
<keyword evidence="3 4" id="KW-0546">Nucleotide metabolism</keyword>
<reference evidence="6" key="1">
    <citation type="journal article" date="2014" name="Int. J. Syst. Evol. Microbiol.">
        <title>Complete genome sequence of Corynebacterium casei LMG S-19264T (=DSM 44701T), isolated from a smear-ripened cheese.</title>
        <authorList>
            <consortium name="US DOE Joint Genome Institute (JGI-PGF)"/>
            <person name="Walter F."/>
            <person name="Albersmeier A."/>
            <person name="Kalinowski J."/>
            <person name="Ruckert C."/>
        </authorList>
    </citation>
    <scope>NUCLEOTIDE SEQUENCE</scope>
    <source>
        <strain evidence="6">JCM 19018</strain>
    </source>
</reference>
<dbReference type="HAMAP" id="MF_00146">
    <property type="entry name" value="dCTP_deaminase"/>
    <property type="match status" value="1"/>
</dbReference>
<feature type="binding site" evidence="4">
    <location>
        <position position="176"/>
    </location>
    <ligand>
        <name>dCTP</name>
        <dbReference type="ChEBI" id="CHEBI:61481"/>
    </ligand>
</feature>
<feature type="region of interest" description="Disordered" evidence="5">
    <location>
        <begin position="162"/>
        <end position="205"/>
    </location>
</feature>
<dbReference type="AlphaFoldDB" id="A0A830EVT8"/>
<dbReference type="GO" id="GO:0000166">
    <property type="term" value="F:nucleotide binding"/>
    <property type="evidence" value="ECO:0007669"/>
    <property type="project" value="UniProtKB-KW"/>
</dbReference>
<feature type="compositionally biased region" description="Acidic residues" evidence="5">
    <location>
        <begin position="189"/>
        <end position="205"/>
    </location>
</feature>
<dbReference type="GO" id="GO:0006226">
    <property type="term" value="P:dUMP biosynthetic process"/>
    <property type="evidence" value="ECO:0007669"/>
    <property type="project" value="UniProtKB-UniPathway"/>
</dbReference>
<evidence type="ECO:0000256" key="5">
    <source>
        <dbReference type="SAM" id="MobiDB-lite"/>
    </source>
</evidence>
<dbReference type="NCBIfam" id="TIGR02274">
    <property type="entry name" value="dCTP_deam"/>
    <property type="match status" value="1"/>
</dbReference>
<dbReference type="InterPro" id="IPR033704">
    <property type="entry name" value="dUTPase_trimeric"/>
</dbReference>
<feature type="binding site" evidence="4">
    <location>
        <begin position="130"/>
        <end position="132"/>
    </location>
    <ligand>
        <name>dCTP</name>
        <dbReference type="ChEBI" id="CHEBI:61481"/>
    </ligand>
</feature>
<dbReference type="Pfam" id="PF22769">
    <property type="entry name" value="DCD"/>
    <property type="match status" value="1"/>
</dbReference>
<feature type="active site" description="Proton donor/acceptor" evidence="4">
    <location>
        <position position="132"/>
    </location>
</feature>
<protein>
    <recommendedName>
        <fullName evidence="4">dCTP deaminase</fullName>
        <ecNumber evidence="4">3.5.4.13</ecNumber>
    </recommendedName>
    <alternativeName>
        <fullName evidence="4">Deoxycytidine triphosphate deaminase</fullName>
    </alternativeName>
</protein>
<keyword evidence="2 4" id="KW-0378">Hydrolase</keyword>
<dbReference type="UniPathway" id="UPA00610">
    <property type="reaction ID" value="UER00665"/>
</dbReference>
<dbReference type="SUPFAM" id="SSF51283">
    <property type="entry name" value="dUTPase-like"/>
    <property type="match status" value="1"/>
</dbReference>
<feature type="binding site" evidence="4">
    <location>
        <position position="172"/>
    </location>
    <ligand>
        <name>dCTP</name>
        <dbReference type="ChEBI" id="CHEBI:61481"/>
    </ligand>
</feature>
<comment type="subunit">
    <text evidence="4">Homotrimer.</text>
</comment>
<dbReference type="GO" id="GO:0015949">
    <property type="term" value="P:nucleobase-containing small molecule interconversion"/>
    <property type="evidence" value="ECO:0007669"/>
    <property type="project" value="TreeGrafter"/>
</dbReference>
<organism evidence="6 7">
    <name type="scientific">Haloarcula sebkhae</name>
    <dbReference type="NCBI Taxonomy" id="932660"/>
    <lineage>
        <taxon>Archaea</taxon>
        <taxon>Methanobacteriati</taxon>
        <taxon>Methanobacteriota</taxon>
        <taxon>Stenosarchaea group</taxon>
        <taxon>Halobacteria</taxon>
        <taxon>Halobacteriales</taxon>
        <taxon>Haloarculaceae</taxon>
        <taxon>Haloarcula</taxon>
    </lineage>
</organism>
<dbReference type="GO" id="GO:0006229">
    <property type="term" value="P:dUTP biosynthetic process"/>
    <property type="evidence" value="ECO:0007669"/>
    <property type="project" value="UniProtKB-UniRule"/>
</dbReference>
<dbReference type="FunFam" id="2.70.40.10:FF:000005">
    <property type="entry name" value="dCTP deaminase, dUMP-forming"/>
    <property type="match status" value="1"/>
</dbReference>
<dbReference type="GO" id="GO:0008829">
    <property type="term" value="F:dCTP deaminase activity"/>
    <property type="evidence" value="ECO:0007669"/>
    <property type="project" value="UniProtKB-UniRule"/>
</dbReference>
<dbReference type="EC" id="3.5.4.13" evidence="4"/>
<evidence type="ECO:0000256" key="3">
    <source>
        <dbReference type="ARBA" id="ARBA00023080"/>
    </source>
</evidence>
<feature type="binding site" evidence="4">
    <location>
        <position position="165"/>
    </location>
    <ligand>
        <name>dCTP</name>
        <dbReference type="ChEBI" id="CHEBI:61481"/>
    </ligand>
</feature>
<feature type="binding site" evidence="4">
    <location>
        <position position="151"/>
    </location>
    <ligand>
        <name>dCTP</name>
        <dbReference type="ChEBI" id="CHEBI:61481"/>
    </ligand>
</feature>
<comment type="caution">
    <text evidence="6">The sequence shown here is derived from an EMBL/GenBank/DDBJ whole genome shotgun (WGS) entry which is preliminary data.</text>
</comment>
<evidence type="ECO:0000313" key="6">
    <source>
        <dbReference type="EMBL" id="GGK79760.1"/>
    </source>
</evidence>
<comment type="caution">
    <text evidence="4">Lacks conserved residue(s) required for the propagation of feature annotation.</text>
</comment>
<dbReference type="EMBL" id="BMPD01000007">
    <property type="protein sequence ID" value="GGK79760.1"/>
    <property type="molecule type" value="Genomic_DNA"/>
</dbReference>
<evidence type="ECO:0000256" key="4">
    <source>
        <dbReference type="HAMAP-Rule" id="MF_00146"/>
    </source>
</evidence>
<dbReference type="CDD" id="cd07557">
    <property type="entry name" value="trimeric_dUTPase"/>
    <property type="match status" value="1"/>
</dbReference>
<evidence type="ECO:0000256" key="2">
    <source>
        <dbReference type="ARBA" id="ARBA00022801"/>
    </source>
</evidence>
<accession>A0A830EVT8</accession>
<name>A0A830EVT8_9EURY</name>
<dbReference type="InterPro" id="IPR011962">
    <property type="entry name" value="dCTP_deaminase"/>
</dbReference>
<dbReference type="PANTHER" id="PTHR42680">
    <property type="entry name" value="DCTP DEAMINASE"/>
    <property type="match status" value="1"/>
</dbReference>